<evidence type="ECO:0000259" key="3">
    <source>
        <dbReference type="PROSITE" id="PS50812"/>
    </source>
</evidence>
<dbReference type="RefSeq" id="XP_044314476.1">
    <property type="nucleotide sequence ID" value="XM_044458541.1"/>
</dbReference>
<organism evidence="4 5">
    <name type="scientific">Drosophila rhopaloa</name>
    <name type="common">Fruit fly</name>
    <dbReference type="NCBI Taxonomy" id="1041015"/>
    <lineage>
        <taxon>Eukaryota</taxon>
        <taxon>Metazoa</taxon>
        <taxon>Ecdysozoa</taxon>
        <taxon>Arthropoda</taxon>
        <taxon>Hexapoda</taxon>
        <taxon>Insecta</taxon>
        <taxon>Pterygota</taxon>
        <taxon>Neoptera</taxon>
        <taxon>Endopterygota</taxon>
        <taxon>Diptera</taxon>
        <taxon>Brachycera</taxon>
        <taxon>Muscomorpha</taxon>
        <taxon>Ephydroidea</taxon>
        <taxon>Drosophilidae</taxon>
        <taxon>Drosophila</taxon>
        <taxon>Sophophora</taxon>
    </lineage>
</organism>
<evidence type="ECO:0000313" key="5">
    <source>
        <dbReference type="Proteomes" id="UP001652680"/>
    </source>
</evidence>
<dbReference type="SUPFAM" id="SSF63748">
    <property type="entry name" value="Tudor/PWWP/MBT"/>
    <property type="match status" value="1"/>
</dbReference>
<dbReference type="PROSITE" id="PS50812">
    <property type="entry name" value="PWWP"/>
    <property type="match status" value="1"/>
</dbReference>
<dbReference type="Pfam" id="PF00855">
    <property type="entry name" value="PWWP"/>
    <property type="match status" value="1"/>
</dbReference>
<protein>
    <recommendedName>
        <fullName evidence="3">PWWP domain-containing protein</fullName>
    </recommendedName>
</protein>
<dbReference type="Proteomes" id="UP001652680">
    <property type="component" value="Unassembled WGS sequence"/>
</dbReference>
<proteinExistence type="predicted"/>
<sequence>MGRHRPKMPLFTIGDFVFAKVRGYRAWPARILDRVGSKACNVYFYGTCNHAKVPCAQIFDFERHVRRLGVVPARSSACNPSFRGAMLHARQAFENPEHDVGYYQQLAMHEGNCVNAEDLRIDYMVDGGEEVLVEHQAKQNSMEEGDSQGHNYGDQLEEQDLERLNSKTQSKEQVAKEQDSMDQLEEHDSQLEEQHSKGINQQSLDVLGFNDELGEQNSNGINYNNKLKGQDSVAQFTALNSKKPNTNHQLKEQDPENRKKQLDYHKKDTQKVQLEMKDSPIQYSMPLLDEFYAEEHMEEHYSEAQIPKDQFEKPYSKEENTMPQLDGLNSDSHALKLEEEIKELLKMLMDIEEQARKDQDQNLEKQHLEEFYAMDQPLNLTCRRRSH</sequence>
<dbReference type="GeneID" id="123037500"/>
<name>A0ABM5J6N1_DRORH</name>
<feature type="region of interest" description="Disordered" evidence="2">
    <location>
        <begin position="164"/>
        <end position="200"/>
    </location>
</feature>
<evidence type="ECO:0000256" key="2">
    <source>
        <dbReference type="SAM" id="MobiDB-lite"/>
    </source>
</evidence>
<keyword evidence="1" id="KW-0175">Coiled coil</keyword>
<dbReference type="InterPro" id="IPR000313">
    <property type="entry name" value="PWWP_dom"/>
</dbReference>
<evidence type="ECO:0000256" key="1">
    <source>
        <dbReference type="SAM" id="Coils"/>
    </source>
</evidence>
<reference evidence="4" key="2">
    <citation type="submission" date="2025-05" db="UniProtKB">
        <authorList>
            <consortium name="EnsemblMetazoa"/>
        </authorList>
    </citation>
    <scope>IDENTIFICATION</scope>
</reference>
<dbReference type="SMART" id="SM00293">
    <property type="entry name" value="PWWP"/>
    <property type="match status" value="1"/>
</dbReference>
<dbReference type="EnsemblMetazoa" id="XM_044458541.1">
    <property type="protein sequence ID" value="XP_044314476.1"/>
    <property type="gene ID" value="LOC123037500"/>
</dbReference>
<feature type="compositionally biased region" description="Basic and acidic residues" evidence="2">
    <location>
        <begin position="249"/>
        <end position="264"/>
    </location>
</feature>
<feature type="coiled-coil region" evidence="1">
    <location>
        <begin position="334"/>
        <end position="361"/>
    </location>
</feature>
<dbReference type="Gene3D" id="2.30.30.140">
    <property type="match status" value="1"/>
</dbReference>
<accession>A0ABM5J6N1</accession>
<feature type="region of interest" description="Disordered" evidence="2">
    <location>
        <begin position="240"/>
        <end position="264"/>
    </location>
</feature>
<feature type="compositionally biased region" description="Basic and acidic residues" evidence="2">
    <location>
        <begin position="164"/>
        <end position="196"/>
    </location>
</feature>
<evidence type="ECO:0000313" key="4">
    <source>
        <dbReference type="EnsemblMetazoa" id="XP_044314476.1"/>
    </source>
</evidence>
<feature type="domain" description="PWWP" evidence="3">
    <location>
        <begin position="13"/>
        <end position="64"/>
    </location>
</feature>
<reference evidence="5" key="1">
    <citation type="journal article" date="2021" name="Elife">
        <title>Highly contiguous assemblies of 101 drosophilid genomes.</title>
        <authorList>
            <person name="Kim B.Y."/>
            <person name="Wang J.R."/>
            <person name="Miller D.E."/>
            <person name="Barmina O."/>
            <person name="Delaney E."/>
            <person name="Thompson A."/>
            <person name="Comeault A.A."/>
            <person name="Peede D."/>
            <person name="D'Agostino E.R."/>
            <person name="Pelaez J."/>
            <person name="Aguilar J.M."/>
            <person name="Haji D."/>
            <person name="Matsunaga T."/>
            <person name="Armstrong E.E."/>
            <person name="Zych M."/>
            <person name="Ogawa Y."/>
            <person name="Stamenkovic-Radak M."/>
            <person name="Jelic M."/>
            <person name="Veselinovic M.S."/>
            <person name="Tanaskovic M."/>
            <person name="Eric P."/>
            <person name="Gao J.J."/>
            <person name="Katoh T.K."/>
            <person name="Toda M.J."/>
            <person name="Watabe H."/>
            <person name="Watada M."/>
            <person name="Davis J.S."/>
            <person name="Moyle L.C."/>
            <person name="Manoli G."/>
            <person name="Bertolini E."/>
            <person name="Kostal V."/>
            <person name="Hawley R.S."/>
            <person name="Takahashi A."/>
            <person name="Jones C.D."/>
            <person name="Price D.K."/>
            <person name="Whiteman N."/>
            <person name="Kopp A."/>
            <person name="Matute D.R."/>
            <person name="Petrov D.A."/>
        </authorList>
    </citation>
    <scope>NUCLEOTIDE SEQUENCE [LARGE SCALE GENOMIC DNA]</scope>
</reference>
<keyword evidence="5" id="KW-1185">Reference proteome</keyword>